<dbReference type="RefSeq" id="WP_188359752.1">
    <property type="nucleotide sequence ID" value="NZ_BMDC01000002.1"/>
</dbReference>
<accession>A0A917MTQ6</accession>
<dbReference type="EMBL" id="BMDC01000002">
    <property type="protein sequence ID" value="GGH63613.1"/>
    <property type="molecule type" value="Genomic_DNA"/>
</dbReference>
<dbReference type="Proteomes" id="UP000600171">
    <property type="component" value="Unassembled WGS sequence"/>
</dbReference>
<evidence type="ECO:0008006" key="3">
    <source>
        <dbReference type="Google" id="ProtNLM"/>
    </source>
</evidence>
<evidence type="ECO:0000313" key="2">
    <source>
        <dbReference type="Proteomes" id="UP000600171"/>
    </source>
</evidence>
<proteinExistence type="predicted"/>
<name>A0A917MTQ6_9MICC</name>
<organism evidence="1 2">
    <name type="scientific">Rothia aerolata</name>
    <dbReference type="NCBI Taxonomy" id="1812262"/>
    <lineage>
        <taxon>Bacteria</taxon>
        <taxon>Bacillati</taxon>
        <taxon>Actinomycetota</taxon>
        <taxon>Actinomycetes</taxon>
        <taxon>Micrococcales</taxon>
        <taxon>Micrococcaceae</taxon>
        <taxon>Rothia</taxon>
    </lineage>
</organism>
<reference evidence="1 2" key="1">
    <citation type="journal article" date="2014" name="Int. J. Syst. Evol. Microbiol.">
        <title>Complete genome sequence of Corynebacterium casei LMG S-19264T (=DSM 44701T), isolated from a smear-ripened cheese.</title>
        <authorList>
            <consortium name="US DOE Joint Genome Institute (JGI-PGF)"/>
            <person name="Walter F."/>
            <person name="Albersmeier A."/>
            <person name="Kalinowski J."/>
            <person name="Ruckert C."/>
        </authorList>
    </citation>
    <scope>NUCLEOTIDE SEQUENCE [LARGE SCALE GENOMIC DNA]</scope>
    <source>
        <strain evidence="1 2">CCM 8669</strain>
    </source>
</reference>
<dbReference type="InterPro" id="IPR021408">
    <property type="entry name" value="DUF3046"/>
</dbReference>
<protein>
    <recommendedName>
        <fullName evidence="3">Histidine kinase</fullName>
    </recommendedName>
</protein>
<gene>
    <name evidence="1" type="ORF">GCM10007359_15100</name>
</gene>
<evidence type="ECO:0000313" key="1">
    <source>
        <dbReference type="EMBL" id="GGH63613.1"/>
    </source>
</evidence>
<dbReference type="Pfam" id="PF11248">
    <property type="entry name" value="DUF3046"/>
    <property type="match status" value="1"/>
</dbReference>
<keyword evidence="2" id="KW-1185">Reference proteome</keyword>
<comment type="caution">
    <text evidence="1">The sequence shown here is derived from an EMBL/GenBank/DDBJ whole genome shotgun (WGS) entry which is preliminary data.</text>
</comment>
<sequence length="73" mass="8403">MKLSEFWYAMEYEFGEAYSRVLARDLVLGQCDNMTVLQALESGVPVRDVWWAVCDTQELPESRRFGPDIAPKS</sequence>
<dbReference type="AlphaFoldDB" id="A0A917MTQ6"/>